<keyword evidence="3" id="KW-1185">Reference proteome</keyword>
<dbReference type="Gene3D" id="3.30.70.100">
    <property type="match status" value="1"/>
</dbReference>
<dbReference type="EMBL" id="LPUY01000016">
    <property type="protein sequence ID" value="KUP94448.1"/>
    <property type="molecule type" value="Genomic_DNA"/>
</dbReference>
<dbReference type="RefSeq" id="WP_068240412.1">
    <property type="nucleotide sequence ID" value="NZ_LPUY01000016.1"/>
</dbReference>
<proteinExistence type="predicted"/>
<dbReference type="AlphaFoldDB" id="A0A132C1G3"/>
<dbReference type="PROSITE" id="PS50925">
    <property type="entry name" value="BLUF"/>
    <property type="match status" value="1"/>
</dbReference>
<reference evidence="2 3" key="1">
    <citation type="submission" date="2015-12" db="EMBL/GenBank/DDBJ databases">
        <title>Genome sequence of the marine Rhodobacteraceae strain O3.65, Candidatus Tritonibacter horizontis.</title>
        <authorList>
            <person name="Poehlein A."/>
            <person name="Giebel H.A."/>
            <person name="Voget S."/>
            <person name="Brinkhoff T."/>
        </authorList>
    </citation>
    <scope>NUCLEOTIDE SEQUENCE [LARGE SCALE GENOMIC DNA]</scope>
    <source>
        <strain evidence="2 3">O3.65</strain>
    </source>
</reference>
<dbReference type="InterPro" id="IPR036046">
    <property type="entry name" value="Acylphosphatase-like_dom_sf"/>
</dbReference>
<dbReference type="OrthoDB" id="196105at2"/>
<dbReference type="Proteomes" id="UP000068382">
    <property type="component" value="Unassembled WGS sequence"/>
</dbReference>
<dbReference type="GO" id="GO:0071949">
    <property type="term" value="F:FAD binding"/>
    <property type="evidence" value="ECO:0007669"/>
    <property type="project" value="InterPro"/>
</dbReference>
<accession>A0A132C1G3</accession>
<gene>
    <name evidence="2" type="ORF">TRIHO_06730</name>
</gene>
<dbReference type="SMR" id="A0A132C1G3"/>
<protein>
    <submittedName>
        <fullName evidence="2">Sensors of blue-light using FAD</fullName>
    </submittedName>
</protein>
<dbReference type="PATRIC" id="fig|1768241.3.peg.692"/>
<evidence type="ECO:0000259" key="1">
    <source>
        <dbReference type="PROSITE" id="PS50925"/>
    </source>
</evidence>
<sequence length="145" mass="16322">MHRFVYVSTATCSLTDHQIADIAGACHRNNRRNGLTGMLVAHQGKFLHILEGDEAAIRRRAQMIQNDPRHGEFEVIEAREIEMRAFTDWTFVTETPKALPLLGNEKTAALADLMPINSPLRGRDLSVRHMVRDFLASFKQLLAAA</sequence>
<evidence type="ECO:0000313" key="2">
    <source>
        <dbReference type="EMBL" id="KUP94448.1"/>
    </source>
</evidence>
<dbReference type="InterPro" id="IPR007024">
    <property type="entry name" value="BLUF_domain"/>
</dbReference>
<dbReference type="Pfam" id="PF04940">
    <property type="entry name" value="BLUF"/>
    <property type="match status" value="1"/>
</dbReference>
<dbReference type="GO" id="GO:0009882">
    <property type="term" value="F:blue light photoreceptor activity"/>
    <property type="evidence" value="ECO:0007669"/>
    <property type="project" value="InterPro"/>
</dbReference>
<feature type="domain" description="BLUF" evidence="1">
    <location>
        <begin position="1"/>
        <end position="92"/>
    </location>
</feature>
<dbReference type="SUPFAM" id="SSF54975">
    <property type="entry name" value="Acylphosphatase/BLUF domain-like"/>
    <property type="match status" value="1"/>
</dbReference>
<dbReference type="SMART" id="SM01034">
    <property type="entry name" value="BLUF"/>
    <property type="match status" value="1"/>
</dbReference>
<evidence type="ECO:0000313" key="3">
    <source>
        <dbReference type="Proteomes" id="UP000068382"/>
    </source>
</evidence>
<name>A0A132C1G3_9RHOB</name>
<comment type="caution">
    <text evidence="2">The sequence shown here is derived from an EMBL/GenBank/DDBJ whole genome shotgun (WGS) entry which is preliminary data.</text>
</comment>
<organism evidence="2 3">
    <name type="scientific">Tritonibacter horizontis</name>
    <dbReference type="NCBI Taxonomy" id="1768241"/>
    <lineage>
        <taxon>Bacteria</taxon>
        <taxon>Pseudomonadati</taxon>
        <taxon>Pseudomonadota</taxon>
        <taxon>Alphaproteobacteria</taxon>
        <taxon>Rhodobacterales</taxon>
        <taxon>Paracoccaceae</taxon>
        <taxon>Tritonibacter</taxon>
    </lineage>
</organism>